<dbReference type="AlphaFoldDB" id="A0A7V2ZJV0"/>
<dbReference type="InterPro" id="IPR003781">
    <property type="entry name" value="CoA-bd"/>
</dbReference>
<accession>A0A7V2ZJV0</accession>
<evidence type="ECO:0000259" key="1">
    <source>
        <dbReference type="SMART" id="SM00881"/>
    </source>
</evidence>
<sequence length="150" mass="16644">MNSKTLIDDFLSKKEVAVIGVSSKGKGFGVAVYNQLKKAGYNVFGVNKNGGLLNENMLYKSLNDLPQKVGAVITVIPPAETEKIIDEMIELSINHIWMQQGSESNKAIEKCNVYGIKVISGECILMYAEPVKSIHSFHRWINKIIGKYPN</sequence>
<evidence type="ECO:0000313" key="2">
    <source>
        <dbReference type="EMBL" id="HFI91287.1"/>
    </source>
</evidence>
<dbReference type="EMBL" id="DSUJ01000008">
    <property type="protein sequence ID" value="HFI91287.1"/>
    <property type="molecule type" value="Genomic_DNA"/>
</dbReference>
<dbReference type="SUPFAM" id="SSF51735">
    <property type="entry name" value="NAD(P)-binding Rossmann-fold domains"/>
    <property type="match status" value="1"/>
</dbReference>
<dbReference type="Pfam" id="PF13380">
    <property type="entry name" value="CoA_binding_2"/>
    <property type="match status" value="1"/>
</dbReference>
<comment type="caution">
    <text evidence="2">The sequence shown here is derived from an EMBL/GenBank/DDBJ whole genome shotgun (WGS) entry which is preliminary data.</text>
</comment>
<name>A0A7V2ZJV0_9BACT</name>
<reference evidence="2" key="1">
    <citation type="journal article" date="2020" name="mSystems">
        <title>Genome- and Community-Level Interaction Insights into Carbon Utilization and Element Cycling Functions of Hydrothermarchaeota in Hydrothermal Sediment.</title>
        <authorList>
            <person name="Zhou Z."/>
            <person name="Liu Y."/>
            <person name="Xu W."/>
            <person name="Pan J."/>
            <person name="Luo Z.H."/>
            <person name="Li M."/>
        </authorList>
    </citation>
    <scope>NUCLEOTIDE SEQUENCE [LARGE SCALE GENOMIC DNA]</scope>
    <source>
        <strain evidence="2">SpSt-479</strain>
    </source>
</reference>
<proteinExistence type="predicted"/>
<dbReference type="SMART" id="SM00881">
    <property type="entry name" value="CoA_binding"/>
    <property type="match status" value="1"/>
</dbReference>
<organism evidence="2">
    <name type="scientific">Ignavibacterium album</name>
    <dbReference type="NCBI Taxonomy" id="591197"/>
    <lineage>
        <taxon>Bacteria</taxon>
        <taxon>Pseudomonadati</taxon>
        <taxon>Ignavibacteriota</taxon>
        <taxon>Ignavibacteria</taxon>
        <taxon>Ignavibacteriales</taxon>
        <taxon>Ignavibacteriaceae</taxon>
        <taxon>Ignavibacterium</taxon>
    </lineage>
</organism>
<feature type="domain" description="CoA-binding" evidence="1">
    <location>
        <begin position="10"/>
        <end position="102"/>
    </location>
</feature>
<dbReference type="PANTHER" id="PTHR33303">
    <property type="entry name" value="CYTOPLASMIC PROTEIN-RELATED"/>
    <property type="match status" value="1"/>
</dbReference>
<dbReference type="InterPro" id="IPR036291">
    <property type="entry name" value="NAD(P)-bd_dom_sf"/>
</dbReference>
<gene>
    <name evidence="2" type="ORF">ENS31_07110</name>
</gene>
<dbReference type="PANTHER" id="PTHR33303:SF2">
    <property type="entry name" value="COA-BINDING DOMAIN-CONTAINING PROTEIN"/>
    <property type="match status" value="1"/>
</dbReference>
<protein>
    <submittedName>
        <fullName evidence="2">CoA-binding protein</fullName>
    </submittedName>
</protein>
<dbReference type="Gene3D" id="3.40.50.720">
    <property type="entry name" value="NAD(P)-binding Rossmann-like Domain"/>
    <property type="match status" value="1"/>
</dbReference>